<sequence length="129" mass="13147">MVVSAAGLVVGDCGAQTSGGDHQTGHPSGAAILNTTTPADLLAAFTHAGLAVPNAHDVGPQKCPRIGCVDAVDTDTVSILKFPSTGEAELYAASVPRMFQIEDVVLVFSAAVSPGATQAYEQVAKRTIR</sequence>
<dbReference type="EMBL" id="BLKW01000002">
    <property type="protein sequence ID" value="GFG73280.1"/>
    <property type="molecule type" value="Genomic_DNA"/>
</dbReference>
<comment type="caution">
    <text evidence="1">The sequence shown here is derived from an EMBL/GenBank/DDBJ whole genome shotgun (WGS) entry which is preliminary data.</text>
</comment>
<reference evidence="1 2" key="1">
    <citation type="journal article" date="2019" name="Emerg. Microbes Infect.">
        <title>Comprehensive subspecies identification of 175 nontuberculous mycobacteria species based on 7547 genomic profiles.</title>
        <authorList>
            <person name="Matsumoto Y."/>
            <person name="Kinjo T."/>
            <person name="Motooka D."/>
            <person name="Nabeya D."/>
            <person name="Jung N."/>
            <person name="Uechi K."/>
            <person name="Horii T."/>
            <person name="Iida T."/>
            <person name="Fujita J."/>
            <person name="Nakamura S."/>
        </authorList>
    </citation>
    <scope>NUCLEOTIDE SEQUENCE [LARGE SCALE GENOMIC DNA]</scope>
    <source>
        <strain evidence="1 2">JCM 17322</strain>
    </source>
</reference>
<keyword evidence="2" id="KW-1185">Reference proteome</keyword>
<protein>
    <recommendedName>
        <fullName evidence="3">Lipoprotein LpqQ</fullName>
    </recommendedName>
</protein>
<dbReference type="Proteomes" id="UP000465361">
    <property type="component" value="Unassembled WGS sequence"/>
</dbReference>
<evidence type="ECO:0000313" key="1">
    <source>
        <dbReference type="EMBL" id="GFG73280.1"/>
    </source>
</evidence>
<proteinExistence type="predicted"/>
<evidence type="ECO:0008006" key="3">
    <source>
        <dbReference type="Google" id="ProtNLM"/>
    </source>
</evidence>
<dbReference type="AlphaFoldDB" id="A0A7I9XUV1"/>
<gene>
    <name evidence="1" type="ORF">MBOT_06450</name>
</gene>
<evidence type="ECO:0000313" key="2">
    <source>
        <dbReference type="Proteomes" id="UP000465361"/>
    </source>
</evidence>
<name>A0A7I9XUV1_9MYCO</name>
<organism evidence="1 2">
    <name type="scientific">Mycobacterium botniense</name>
    <dbReference type="NCBI Taxonomy" id="84962"/>
    <lineage>
        <taxon>Bacteria</taxon>
        <taxon>Bacillati</taxon>
        <taxon>Actinomycetota</taxon>
        <taxon>Actinomycetes</taxon>
        <taxon>Mycobacteriales</taxon>
        <taxon>Mycobacteriaceae</taxon>
        <taxon>Mycobacterium</taxon>
    </lineage>
</organism>
<dbReference type="RefSeq" id="WP_163754161.1">
    <property type="nucleotide sequence ID" value="NZ_BLKW01000002.1"/>
</dbReference>
<accession>A0A7I9XUV1</accession>